<dbReference type="EMBL" id="LT670844">
    <property type="protein sequence ID" value="SHL97600.1"/>
    <property type="molecule type" value="Genomic_DNA"/>
</dbReference>
<accession>A0A1M7F0R1</accession>
<dbReference type="AlphaFoldDB" id="A0A1M7F0R1"/>
<evidence type="ECO:0000313" key="1">
    <source>
        <dbReference type="EMBL" id="SHL97600.1"/>
    </source>
</evidence>
<organism evidence="1 2">
    <name type="scientific">Bradyrhizobium lablabi</name>
    <dbReference type="NCBI Taxonomy" id="722472"/>
    <lineage>
        <taxon>Bacteria</taxon>
        <taxon>Pseudomonadati</taxon>
        <taxon>Pseudomonadota</taxon>
        <taxon>Alphaproteobacteria</taxon>
        <taxon>Hyphomicrobiales</taxon>
        <taxon>Nitrobacteraceae</taxon>
        <taxon>Bradyrhizobium</taxon>
    </lineage>
</organism>
<proteinExistence type="predicted"/>
<reference evidence="1 2" key="1">
    <citation type="submission" date="2016-11" db="EMBL/GenBank/DDBJ databases">
        <authorList>
            <person name="Jaros S."/>
            <person name="Januszkiewicz K."/>
            <person name="Wedrychowicz H."/>
        </authorList>
    </citation>
    <scope>NUCLEOTIDE SEQUENCE [LARGE SCALE GENOMIC DNA]</scope>
    <source>
        <strain evidence="1 2">GAS499</strain>
    </source>
</reference>
<gene>
    <name evidence="1" type="ORF">SAMN05444159_7344</name>
</gene>
<evidence type="ECO:0000313" key="2">
    <source>
        <dbReference type="Proteomes" id="UP000189935"/>
    </source>
</evidence>
<dbReference type="Proteomes" id="UP000189935">
    <property type="component" value="Chromosome I"/>
</dbReference>
<name>A0A1M7F0R1_9BRAD</name>
<sequence>MKINAAMRFTALRFHASDCEAVGGIMKRTRPRTKSFEDRIAEHGRKLKEEANLLPPGKERDELVERVRQTEMATRVTEWLGSGGVRSSK</sequence>
<protein>
    <submittedName>
        <fullName evidence="1">Uncharacterized protein</fullName>
    </submittedName>
</protein>